<dbReference type="RefSeq" id="WP_353110833.1">
    <property type="nucleotide sequence ID" value="NZ_APND01000002.1"/>
</dbReference>
<evidence type="ECO:0008006" key="4">
    <source>
        <dbReference type="Google" id="ProtNLM"/>
    </source>
</evidence>
<keyword evidence="1" id="KW-0812">Transmembrane</keyword>
<dbReference type="EMBL" id="APND01000002">
    <property type="protein sequence ID" value="MES1929342.1"/>
    <property type="molecule type" value="Genomic_DNA"/>
</dbReference>
<keyword evidence="1" id="KW-0472">Membrane</keyword>
<accession>A0ABV2B0D4</accession>
<keyword evidence="3" id="KW-1185">Reference proteome</keyword>
<keyword evidence="1" id="KW-1133">Transmembrane helix</keyword>
<feature type="transmembrane region" description="Helical" evidence="1">
    <location>
        <begin position="47"/>
        <end position="70"/>
    </location>
</feature>
<sequence>MEIDNFFHWIGEQLGAAIRFIVDSLGWLFDNLYGAIDSFVRGLTGALGINASIFSLLILLIGIAMLWGAVRALMRRSVVATLLWTVLGVIVLSWLIH</sequence>
<evidence type="ECO:0000313" key="2">
    <source>
        <dbReference type="EMBL" id="MES1929342.1"/>
    </source>
</evidence>
<reference evidence="2 3" key="1">
    <citation type="submission" date="2013-03" db="EMBL/GenBank/DDBJ databases">
        <title>Salinisphaera dokdonensis CL-ES53 Genome Sequencing.</title>
        <authorList>
            <person name="Li C."/>
            <person name="Lai Q."/>
            <person name="Shao Z."/>
        </authorList>
    </citation>
    <scope>NUCLEOTIDE SEQUENCE [LARGE SCALE GENOMIC DNA]</scope>
    <source>
        <strain evidence="2 3">CL-ES53</strain>
    </source>
</reference>
<dbReference type="Proteomes" id="UP001460888">
    <property type="component" value="Unassembled WGS sequence"/>
</dbReference>
<protein>
    <recommendedName>
        <fullName evidence="4">MFS transporter</fullName>
    </recommendedName>
</protein>
<feature type="transmembrane region" description="Helical" evidence="1">
    <location>
        <begin position="77"/>
        <end position="96"/>
    </location>
</feature>
<proteinExistence type="predicted"/>
<evidence type="ECO:0000313" key="3">
    <source>
        <dbReference type="Proteomes" id="UP001460888"/>
    </source>
</evidence>
<evidence type="ECO:0000256" key="1">
    <source>
        <dbReference type="SAM" id="Phobius"/>
    </source>
</evidence>
<organism evidence="2 3">
    <name type="scientific">Salinisphaera dokdonensis CL-ES53</name>
    <dbReference type="NCBI Taxonomy" id="1304272"/>
    <lineage>
        <taxon>Bacteria</taxon>
        <taxon>Pseudomonadati</taxon>
        <taxon>Pseudomonadota</taxon>
        <taxon>Gammaproteobacteria</taxon>
        <taxon>Salinisphaerales</taxon>
        <taxon>Salinisphaeraceae</taxon>
        <taxon>Salinisphaera</taxon>
    </lineage>
</organism>
<gene>
    <name evidence="2" type="ORF">SADO_08797</name>
</gene>
<comment type="caution">
    <text evidence="2">The sequence shown here is derived from an EMBL/GenBank/DDBJ whole genome shotgun (WGS) entry which is preliminary data.</text>
</comment>
<name>A0ABV2B0D4_9GAMM</name>